<dbReference type="Proteomes" id="UP000467193">
    <property type="component" value="Chromosome"/>
</dbReference>
<dbReference type="EMBL" id="AP022588">
    <property type="protein sequence ID" value="BBY30684.1"/>
    <property type="molecule type" value="Genomic_DNA"/>
</dbReference>
<dbReference type="RefSeq" id="WP_163800278.1">
    <property type="nucleotide sequence ID" value="NZ_AP022588.1"/>
</dbReference>
<evidence type="ECO:0000313" key="2">
    <source>
        <dbReference type="Proteomes" id="UP000467193"/>
    </source>
</evidence>
<sequence>MDAPYELLTRLTALSPHGLGEVNALVRATCAASTGLTPLAAEGAAADDPAVRDFAEQFATDVASVSAAQREAFLASAGKDAFAITVLTFVADFVPRVQAGLDVLGLPPIPDADGWDHDTDPIDLVLNQFAPTVGAMRALDPVTTEVVRLRGAVQHDCRLCRSLREGTALDAGGTESMYDDIERYETSTQLDDGHRAALRYVDALIWTPADIDASLAAGLRSHFTEPEAFELTLDVMRNAANKIAVSLGADAPRVTEGTERYLLGVDGQPVYG</sequence>
<organism evidence="1 2">
    <name type="scientific">Mycolicibacterium sediminis</name>
    <dbReference type="NCBI Taxonomy" id="1286180"/>
    <lineage>
        <taxon>Bacteria</taxon>
        <taxon>Bacillati</taxon>
        <taxon>Actinomycetota</taxon>
        <taxon>Actinomycetes</taxon>
        <taxon>Mycobacteriales</taxon>
        <taxon>Mycobacteriaceae</taxon>
        <taxon>Mycolicibacterium</taxon>
    </lineage>
</organism>
<evidence type="ECO:0008006" key="3">
    <source>
        <dbReference type="Google" id="ProtNLM"/>
    </source>
</evidence>
<dbReference type="Gene3D" id="1.20.1290.10">
    <property type="entry name" value="AhpD-like"/>
    <property type="match status" value="1"/>
</dbReference>
<dbReference type="KEGG" id="msei:MSEDJ_47800"/>
<reference evidence="1 2" key="1">
    <citation type="journal article" date="2019" name="Emerg. Microbes Infect.">
        <title>Comprehensive subspecies identification of 175 nontuberculous mycobacteria species based on 7547 genomic profiles.</title>
        <authorList>
            <person name="Matsumoto Y."/>
            <person name="Kinjo T."/>
            <person name="Motooka D."/>
            <person name="Nabeya D."/>
            <person name="Jung N."/>
            <person name="Uechi K."/>
            <person name="Horii T."/>
            <person name="Iida T."/>
            <person name="Fujita J."/>
            <person name="Nakamura S."/>
        </authorList>
    </citation>
    <scope>NUCLEOTIDE SEQUENCE [LARGE SCALE GENOMIC DNA]</scope>
    <source>
        <strain evidence="1 2">JCM 17899</strain>
    </source>
</reference>
<accession>A0A7I7QWI6</accession>
<gene>
    <name evidence="1" type="ORF">MSEDJ_47800</name>
</gene>
<proteinExistence type="predicted"/>
<evidence type="ECO:0000313" key="1">
    <source>
        <dbReference type="EMBL" id="BBY30684.1"/>
    </source>
</evidence>
<dbReference type="SUPFAM" id="SSF69118">
    <property type="entry name" value="AhpD-like"/>
    <property type="match status" value="1"/>
</dbReference>
<protein>
    <recommendedName>
        <fullName evidence="3">Carboxymuconolactone decarboxylase</fullName>
    </recommendedName>
</protein>
<keyword evidence="2" id="KW-1185">Reference proteome</keyword>
<name>A0A7I7QWI6_9MYCO</name>
<dbReference type="InterPro" id="IPR029032">
    <property type="entry name" value="AhpD-like"/>
</dbReference>
<dbReference type="AlphaFoldDB" id="A0A7I7QWI6"/>